<evidence type="ECO:0000256" key="2">
    <source>
        <dbReference type="SAM" id="SignalP"/>
    </source>
</evidence>
<accession>A0ABP1RKM1</accession>
<proteinExistence type="predicted"/>
<name>A0ABP1RKM1_9HEXA</name>
<evidence type="ECO:0000313" key="3">
    <source>
        <dbReference type="EMBL" id="CAL8129563.1"/>
    </source>
</evidence>
<dbReference type="EMBL" id="CAXLJM020000078">
    <property type="protein sequence ID" value="CAL8129563.1"/>
    <property type="molecule type" value="Genomic_DNA"/>
</dbReference>
<feature type="signal peptide" evidence="2">
    <location>
        <begin position="1"/>
        <end position="39"/>
    </location>
</feature>
<comment type="caution">
    <text evidence="3">The sequence shown here is derived from an EMBL/GenBank/DDBJ whole genome shotgun (WGS) entry which is preliminary data.</text>
</comment>
<feature type="region of interest" description="Disordered" evidence="1">
    <location>
        <begin position="80"/>
        <end position="107"/>
    </location>
</feature>
<keyword evidence="4" id="KW-1185">Reference proteome</keyword>
<protein>
    <submittedName>
        <fullName evidence="3">Uncharacterized protein</fullName>
    </submittedName>
</protein>
<organism evidence="3 4">
    <name type="scientific">Orchesella dallaii</name>
    <dbReference type="NCBI Taxonomy" id="48710"/>
    <lineage>
        <taxon>Eukaryota</taxon>
        <taxon>Metazoa</taxon>
        <taxon>Ecdysozoa</taxon>
        <taxon>Arthropoda</taxon>
        <taxon>Hexapoda</taxon>
        <taxon>Collembola</taxon>
        <taxon>Entomobryomorpha</taxon>
        <taxon>Entomobryoidea</taxon>
        <taxon>Orchesellidae</taxon>
        <taxon>Orchesellinae</taxon>
        <taxon>Orchesella</taxon>
    </lineage>
</organism>
<gene>
    <name evidence="3" type="ORF">ODALV1_LOCUS23285</name>
</gene>
<keyword evidence="2" id="KW-0732">Signal</keyword>
<sequence length="284" mass="30854">MASTINLYRHHLRGSSCKAGSTLVIVLFCCFLLGKGVDGSSNEKPVYTGNIPSEDSQRISILIGKTAEEDEAIKQERIIGINQDDGGGGGSTNATDGPVGSESTTSQNCGIGSKCCYQYTWPSDRQTIPAASNATCEYLKKKNKADEMACFDPLVFTRAGENQLGTPPDFKELTENAQRNNWNIFCPMADKSCVTYTYYSRDGSNSMTNQTKFCGIVTNTNTGRQITDGCHKEKADGYVREVCVCSRTLCNGQPSTFHSSHVGLLIIMIITIASNVDIVTKLFI</sequence>
<evidence type="ECO:0000256" key="1">
    <source>
        <dbReference type="SAM" id="MobiDB-lite"/>
    </source>
</evidence>
<dbReference type="Proteomes" id="UP001642540">
    <property type="component" value="Unassembled WGS sequence"/>
</dbReference>
<feature type="chain" id="PRO_5046888918" evidence="2">
    <location>
        <begin position="40"/>
        <end position="284"/>
    </location>
</feature>
<reference evidence="3 4" key="1">
    <citation type="submission" date="2024-08" db="EMBL/GenBank/DDBJ databases">
        <authorList>
            <person name="Cucini C."/>
            <person name="Frati F."/>
        </authorList>
    </citation>
    <scope>NUCLEOTIDE SEQUENCE [LARGE SCALE GENOMIC DNA]</scope>
</reference>
<evidence type="ECO:0000313" key="4">
    <source>
        <dbReference type="Proteomes" id="UP001642540"/>
    </source>
</evidence>